<protein>
    <submittedName>
        <fullName evidence="3">Integral ER membrane protein</fullName>
    </submittedName>
</protein>
<dbReference type="Proteomes" id="UP000053110">
    <property type="component" value="Unassembled WGS sequence"/>
</dbReference>
<keyword evidence="2" id="KW-0472">Membrane</keyword>
<dbReference type="AlphaFoldDB" id="A0A656KGN8"/>
<accession>A0A656KGN8</accession>
<feature type="compositionally biased region" description="Polar residues" evidence="1">
    <location>
        <begin position="22"/>
        <end position="37"/>
    </location>
</feature>
<gene>
    <name evidence="3" type="ORF">BGT96224_2387</name>
</gene>
<evidence type="ECO:0000256" key="1">
    <source>
        <dbReference type="SAM" id="MobiDB-lite"/>
    </source>
</evidence>
<evidence type="ECO:0000313" key="4">
    <source>
        <dbReference type="Proteomes" id="UP000053110"/>
    </source>
</evidence>
<keyword evidence="2" id="KW-0812">Transmembrane</keyword>
<evidence type="ECO:0000313" key="3">
    <source>
        <dbReference type="EMBL" id="EPQ63452.1"/>
    </source>
</evidence>
<keyword evidence="2" id="KW-1133">Transmembrane helix</keyword>
<proteinExistence type="predicted"/>
<reference evidence="4" key="1">
    <citation type="journal article" date="2013" name="Nat. Genet.">
        <title>The wheat powdery mildew genome shows the unique evolution of an obligate biotroph.</title>
        <authorList>
            <person name="Wicker T."/>
            <person name="Oberhaensli S."/>
            <person name="Parlange F."/>
            <person name="Buchmann J.P."/>
            <person name="Shatalina M."/>
            <person name="Roffler S."/>
            <person name="Ben-David R."/>
            <person name="Dolezel J."/>
            <person name="Simkova H."/>
            <person name="Schulze-Lefert P."/>
            <person name="Spanu P.D."/>
            <person name="Bruggmann R."/>
            <person name="Amselem J."/>
            <person name="Quesneville H."/>
            <person name="Ver Loren van Themaat E."/>
            <person name="Paape T."/>
            <person name="Shimizu K.K."/>
            <person name="Keller B."/>
        </authorList>
    </citation>
    <scope>NUCLEOTIDE SEQUENCE [LARGE SCALE GENOMIC DNA]</scope>
    <source>
        <strain evidence="4">96224</strain>
    </source>
</reference>
<feature type="transmembrane region" description="Helical" evidence="2">
    <location>
        <begin position="63"/>
        <end position="82"/>
    </location>
</feature>
<sequence length="83" mass="9146">MKPFTTPLPNSEDTRAKPSKSEGLTTGYAQDLNTRLRNSSKEKTVDHSGLETVHQVPQVHQGVPLHIVAALCLTSFLLAYILF</sequence>
<organism evidence="3 4">
    <name type="scientific">Blumeria graminis f. sp. tritici 96224</name>
    <dbReference type="NCBI Taxonomy" id="1268274"/>
    <lineage>
        <taxon>Eukaryota</taxon>
        <taxon>Fungi</taxon>
        <taxon>Dikarya</taxon>
        <taxon>Ascomycota</taxon>
        <taxon>Pezizomycotina</taxon>
        <taxon>Leotiomycetes</taxon>
        <taxon>Erysiphales</taxon>
        <taxon>Erysiphaceae</taxon>
        <taxon>Blumeria</taxon>
    </lineage>
</organism>
<evidence type="ECO:0000256" key="2">
    <source>
        <dbReference type="SAM" id="Phobius"/>
    </source>
</evidence>
<feature type="region of interest" description="Disordered" evidence="1">
    <location>
        <begin position="1"/>
        <end position="47"/>
    </location>
</feature>
<dbReference type="OrthoDB" id="264603at2759"/>
<name>A0A656KGN8_BLUGR</name>
<dbReference type="EMBL" id="KE375117">
    <property type="protein sequence ID" value="EPQ63452.1"/>
    <property type="molecule type" value="Genomic_DNA"/>
</dbReference>